<evidence type="ECO:0000256" key="3">
    <source>
        <dbReference type="ARBA" id="ARBA00022917"/>
    </source>
</evidence>
<dbReference type="InterPro" id="IPR001288">
    <property type="entry name" value="Translation_initiation_fac_3"/>
</dbReference>
<dbReference type="Gene3D" id="3.30.110.10">
    <property type="entry name" value="Translation initiation factor 3 (IF-3), C-terminal domain"/>
    <property type="match status" value="1"/>
</dbReference>
<proteinExistence type="inferred from homology"/>
<keyword evidence="6" id="KW-1185">Reference proteome</keyword>
<dbReference type="GO" id="GO:0043022">
    <property type="term" value="F:ribosome binding"/>
    <property type="evidence" value="ECO:0007669"/>
    <property type="project" value="TreeGrafter"/>
</dbReference>
<dbReference type="SUPFAM" id="SSF55200">
    <property type="entry name" value="Translation initiation factor IF3, C-terminal domain"/>
    <property type="match status" value="1"/>
</dbReference>
<dbReference type="GO" id="GO:0003743">
    <property type="term" value="F:translation initiation factor activity"/>
    <property type="evidence" value="ECO:0007669"/>
    <property type="project" value="UniProtKB-KW"/>
</dbReference>
<sequence>MPPRHCSLFSPSRALRQVFLAHLETTPMARAAASAATPFLSPRLLFSTSSRQLRVMGPKPTKPKPQNKFNRLPSDNAIPYKWVRVAEPGVVGLPLDPDSSAALSAPQRTSELLRSLNRQKYSLVLVNVPAARPSPDEGEDGEGNEALTLGSMTEGDVAARGAKERLPICRIIDKQAHAAAAADKAKAARTKELKRKEMELNWAIAPNDLAYKLRQLRDFLAKGKRVELMLAKKRHGRAATRDEGDELLAKLREAAEEAGGKEVKIEGRFPGVVRVVFEGP</sequence>
<accession>A0A9P9WHT5</accession>
<feature type="region of interest" description="Disordered" evidence="4">
    <location>
        <begin position="54"/>
        <end position="73"/>
    </location>
</feature>
<dbReference type="AlphaFoldDB" id="A0A9P9WHT5"/>
<keyword evidence="2" id="KW-0396">Initiation factor</keyword>
<dbReference type="PANTHER" id="PTHR10938">
    <property type="entry name" value="TRANSLATION INITIATION FACTOR IF-3"/>
    <property type="match status" value="1"/>
</dbReference>
<comment type="caution">
    <text evidence="5">The sequence shown here is derived from an EMBL/GenBank/DDBJ whole genome shotgun (WGS) entry which is preliminary data.</text>
</comment>
<dbReference type="GO" id="GO:0032790">
    <property type="term" value="P:ribosome disassembly"/>
    <property type="evidence" value="ECO:0007669"/>
    <property type="project" value="TreeGrafter"/>
</dbReference>
<comment type="similarity">
    <text evidence="1">Belongs to the IF-3 family.</text>
</comment>
<dbReference type="InterPro" id="IPR036788">
    <property type="entry name" value="T_IF-3_C_sf"/>
</dbReference>
<reference evidence="5" key="1">
    <citation type="submission" date="2021-03" db="EMBL/GenBank/DDBJ databases">
        <title>Revisited historic fungal species revealed as producer of novel bioactive compounds through whole genome sequencing and comparative genomics.</title>
        <authorList>
            <person name="Vignolle G.A."/>
            <person name="Hochenegger N."/>
            <person name="Mach R.L."/>
            <person name="Mach-Aigner A.R."/>
            <person name="Javad Rahimi M."/>
            <person name="Salim K.A."/>
            <person name="Chan C.M."/>
            <person name="Lim L.B.L."/>
            <person name="Cai F."/>
            <person name="Druzhinina I.S."/>
            <person name="U'Ren J.M."/>
            <person name="Derntl C."/>
        </authorList>
    </citation>
    <scope>NUCLEOTIDE SEQUENCE</scope>
    <source>
        <strain evidence="5">TUCIM 5799</strain>
    </source>
</reference>
<name>A0A9P9WHT5_9PEZI</name>
<evidence type="ECO:0000256" key="4">
    <source>
        <dbReference type="SAM" id="MobiDB-lite"/>
    </source>
</evidence>
<dbReference type="GO" id="GO:0005739">
    <property type="term" value="C:mitochondrion"/>
    <property type="evidence" value="ECO:0007669"/>
    <property type="project" value="TreeGrafter"/>
</dbReference>
<dbReference type="PANTHER" id="PTHR10938:SF0">
    <property type="entry name" value="TRANSLATION INITIATION FACTOR IF-3, MITOCHONDRIAL"/>
    <property type="match status" value="1"/>
</dbReference>
<evidence type="ECO:0008006" key="7">
    <source>
        <dbReference type="Google" id="ProtNLM"/>
    </source>
</evidence>
<organism evidence="5 6">
    <name type="scientific">Neoarthrinium moseri</name>
    <dbReference type="NCBI Taxonomy" id="1658444"/>
    <lineage>
        <taxon>Eukaryota</taxon>
        <taxon>Fungi</taxon>
        <taxon>Dikarya</taxon>
        <taxon>Ascomycota</taxon>
        <taxon>Pezizomycotina</taxon>
        <taxon>Sordariomycetes</taxon>
        <taxon>Xylariomycetidae</taxon>
        <taxon>Amphisphaeriales</taxon>
        <taxon>Apiosporaceae</taxon>
        <taxon>Neoarthrinium</taxon>
    </lineage>
</organism>
<dbReference type="GO" id="GO:0070124">
    <property type="term" value="P:mitochondrial translational initiation"/>
    <property type="evidence" value="ECO:0007669"/>
    <property type="project" value="TreeGrafter"/>
</dbReference>
<evidence type="ECO:0000313" key="5">
    <source>
        <dbReference type="EMBL" id="KAI1864176.1"/>
    </source>
</evidence>
<evidence type="ECO:0000256" key="1">
    <source>
        <dbReference type="ARBA" id="ARBA00005439"/>
    </source>
</evidence>
<evidence type="ECO:0000256" key="2">
    <source>
        <dbReference type="ARBA" id="ARBA00022540"/>
    </source>
</evidence>
<dbReference type="Proteomes" id="UP000829685">
    <property type="component" value="Unassembled WGS sequence"/>
</dbReference>
<gene>
    <name evidence="5" type="ORF">JX265_008547</name>
</gene>
<evidence type="ECO:0000313" key="6">
    <source>
        <dbReference type="Proteomes" id="UP000829685"/>
    </source>
</evidence>
<dbReference type="EMBL" id="JAFIMR010000024">
    <property type="protein sequence ID" value="KAI1864176.1"/>
    <property type="molecule type" value="Genomic_DNA"/>
</dbReference>
<protein>
    <recommendedName>
        <fullName evidence="7">Translation initiation factor IF-3</fullName>
    </recommendedName>
</protein>
<keyword evidence="3" id="KW-0648">Protein biosynthesis</keyword>